<dbReference type="Proteomes" id="UP000183794">
    <property type="component" value="Unassembled WGS sequence"/>
</dbReference>
<evidence type="ECO:0000256" key="7">
    <source>
        <dbReference type="ARBA" id="ARBA00022798"/>
    </source>
</evidence>
<dbReference type="HOGENOM" id="CLU_024186_4_1_6"/>
<dbReference type="Pfam" id="PF03007">
    <property type="entry name" value="WS_DGAT_cat"/>
    <property type="match status" value="1"/>
</dbReference>
<evidence type="ECO:0000313" key="13">
    <source>
        <dbReference type="EMBL" id="SGY97785.1"/>
    </source>
</evidence>
<dbReference type="GO" id="GO:0004144">
    <property type="term" value="F:diacylglycerol O-acyltransferase activity"/>
    <property type="evidence" value="ECO:0007669"/>
    <property type="project" value="UniProtKB-EC"/>
</dbReference>
<reference evidence="13 15" key="1">
    <citation type="submission" date="2016-11" db="EMBL/GenBank/DDBJ databases">
        <authorList>
            <person name="Klemetsen T."/>
        </authorList>
    </citation>
    <scope>NUCLEOTIDE SEQUENCE [LARGE SCALE GENOMIC DNA]</scope>
    <source>
        <strain evidence="13">MT 2528</strain>
    </source>
</reference>
<evidence type="ECO:0000256" key="3">
    <source>
        <dbReference type="ARBA" id="ARBA00009587"/>
    </source>
</evidence>
<dbReference type="OrthoDB" id="9810950at2"/>
<reference evidence="14 16" key="2">
    <citation type="submission" date="2016-11" db="EMBL/GenBank/DDBJ databases">
        <authorList>
            <person name="Jaros S."/>
            <person name="Januszkiewicz K."/>
            <person name="Wedrychowicz H."/>
        </authorList>
    </citation>
    <scope>NUCLEOTIDE SEQUENCE [LARGE SCALE GENOMIC DNA]</scope>
    <source>
        <strain evidence="14">NVI 5450</strain>
    </source>
</reference>
<keyword evidence="7" id="KW-0319">Glycerol metabolism</keyword>
<evidence type="ECO:0000256" key="1">
    <source>
        <dbReference type="ARBA" id="ARBA00004771"/>
    </source>
</evidence>
<comment type="pathway">
    <text evidence="2">Lipid metabolism.</text>
</comment>
<dbReference type="EMBL" id="FPLJ01000078">
    <property type="protein sequence ID" value="SGY97785.1"/>
    <property type="molecule type" value="Genomic_DNA"/>
</dbReference>
<dbReference type="InterPro" id="IPR004255">
    <property type="entry name" value="O-acyltransferase_WSD1_N"/>
</dbReference>
<gene>
    <name evidence="13" type="ORF">MT2528_3481</name>
    <name evidence="14" type="ORF">NVI5450_3678</name>
</gene>
<evidence type="ECO:0000256" key="5">
    <source>
        <dbReference type="ARBA" id="ARBA00022516"/>
    </source>
</evidence>
<dbReference type="UniPathway" id="UPA00282"/>
<protein>
    <recommendedName>
        <fullName evidence="4">diacylglycerol O-acyltransferase</fullName>
        <ecNumber evidence="4">2.3.1.20</ecNumber>
    </recommendedName>
</protein>
<keyword evidence="8" id="KW-0443">Lipid metabolism</keyword>
<dbReference type="EC" id="2.3.1.20" evidence="4"/>
<dbReference type="GO" id="GO:0001666">
    <property type="term" value="P:response to hypoxia"/>
    <property type="evidence" value="ECO:0007669"/>
    <property type="project" value="TreeGrafter"/>
</dbReference>
<comment type="similarity">
    <text evidence="3">Belongs to the long-chain O-acyltransferase family.</text>
</comment>
<evidence type="ECO:0000259" key="12">
    <source>
        <dbReference type="Pfam" id="PF06974"/>
    </source>
</evidence>
<dbReference type="RefSeq" id="WP_045110639.1">
    <property type="nucleotide sequence ID" value="NZ_CAWQZC010000025.1"/>
</dbReference>
<dbReference type="InterPro" id="IPR045034">
    <property type="entry name" value="O-acyltransferase_WSD1-like"/>
</dbReference>
<proteinExistence type="inferred from homology"/>
<keyword evidence="6" id="KW-0808">Transferase</keyword>
<dbReference type="GO" id="GO:0051701">
    <property type="term" value="P:biological process involved in interaction with host"/>
    <property type="evidence" value="ECO:0007669"/>
    <property type="project" value="TreeGrafter"/>
</dbReference>
<dbReference type="GO" id="GO:0019432">
    <property type="term" value="P:triglyceride biosynthetic process"/>
    <property type="evidence" value="ECO:0007669"/>
    <property type="project" value="UniProtKB-UniPathway"/>
</dbReference>
<dbReference type="GO" id="GO:0005886">
    <property type="term" value="C:plasma membrane"/>
    <property type="evidence" value="ECO:0007669"/>
    <property type="project" value="TreeGrafter"/>
</dbReference>
<keyword evidence="5" id="KW-0444">Lipid biosynthesis</keyword>
<dbReference type="NCBIfam" id="TIGR02946">
    <property type="entry name" value="acyl_WS_DGAT"/>
    <property type="match status" value="1"/>
</dbReference>
<feature type="domain" description="O-acyltransferase WSD1-like N-terminal" evidence="11">
    <location>
        <begin position="5"/>
        <end position="265"/>
    </location>
</feature>
<evidence type="ECO:0000259" key="11">
    <source>
        <dbReference type="Pfam" id="PF03007"/>
    </source>
</evidence>
<dbReference type="KEGG" id="mvs:MVIS_2468"/>
<comment type="pathway">
    <text evidence="1">Glycerolipid metabolism; triacylglycerol biosynthesis.</text>
</comment>
<dbReference type="EMBL" id="FPLD01000102">
    <property type="protein sequence ID" value="SGZ11349.1"/>
    <property type="molecule type" value="Genomic_DNA"/>
</dbReference>
<evidence type="ECO:0000313" key="16">
    <source>
        <dbReference type="Proteomes" id="UP000183794"/>
    </source>
</evidence>
<dbReference type="PATRIC" id="fig|80854.5.peg.2627"/>
<dbReference type="STRING" id="80854.MVIS_2468"/>
<comment type="catalytic activity">
    <reaction evidence="10">
        <text>an acyl-CoA + a 1,2-diacyl-sn-glycerol = a triacyl-sn-glycerol + CoA</text>
        <dbReference type="Rhea" id="RHEA:10868"/>
        <dbReference type="ChEBI" id="CHEBI:17815"/>
        <dbReference type="ChEBI" id="CHEBI:57287"/>
        <dbReference type="ChEBI" id="CHEBI:58342"/>
        <dbReference type="ChEBI" id="CHEBI:64615"/>
        <dbReference type="EC" id="2.3.1.20"/>
    </reaction>
</comment>
<evidence type="ECO:0000256" key="4">
    <source>
        <dbReference type="ARBA" id="ARBA00013244"/>
    </source>
</evidence>
<evidence type="ECO:0000256" key="10">
    <source>
        <dbReference type="ARBA" id="ARBA00048109"/>
    </source>
</evidence>
<accession>A0A090IDP2</accession>
<dbReference type="InterPro" id="IPR014292">
    <property type="entry name" value="Acyl_transf_WS/DGAT"/>
</dbReference>
<evidence type="ECO:0000256" key="8">
    <source>
        <dbReference type="ARBA" id="ARBA00023098"/>
    </source>
</evidence>
<dbReference type="PANTHER" id="PTHR31650">
    <property type="entry name" value="O-ACYLTRANSFERASE (WSD1-LIKE) FAMILY PROTEIN"/>
    <property type="match status" value="1"/>
</dbReference>
<keyword evidence="15" id="KW-1185">Reference proteome</keyword>
<dbReference type="Pfam" id="PF06974">
    <property type="entry name" value="WS_DGAT_C"/>
    <property type="match status" value="1"/>
</dbReference>
<dbReference type="GO" id="GO:0071731">
    <property type="term" value="P:response to nitric oxide"/>
    <property type="evidence" value="ECO:0007669"/>
    <property type="project" value="TreeGrafter"/>
</dbReference>
<dbReference type="GO" id="GO:0006071">
    <property type="term" value="P:glycerol metabolic process"/>
    <property type="evidence" value="ECO:0007669"/>
    <property type="project" value="UniProtKB-KW"/>
</dbReference>
<evidence type="ECO:0000256" key="6">
    <source>
        <dbReference type="ARBA" id="ARBA00022679"/>
    </source>
</evidence>
<dbReference type="PANTHER" id="PTHR31650:SF1">
    <property type="entry name" value="WAX ESTER SYNTHASE_DIACYLGLYCEROL ACYLTRANSFERASE 4-RELATED"/>
    <property type="match status" value="1"/>
</dbReference>
<sequence length="534" mass="59494">MQALTLVDMGFLYTETVASPKHVAGLQIFTVPKNYEGNFTRDLFDSLMSQDEIKKPFNLKLKKQLTGQYYWKEDDNIDLSYHVRFAMLPQPGNESQLLHFIEHQHETLLDRNRPLWEMILIDGLEDNKFAIYLKAHHAFTDGAKANQLLMSYLSKNTDAPMTAFWNVELEQKEKHLDSMLSSLTKTSKKLTDQVKSIPSLTKLTTKLLFQAANVYKADMPTPFMAPKTPFSVSPKRARRAAVSALSLTRVKRIGKMTGATINDVVVTICDMAIHNYLESKNFKLKKPLVAQMPMSLRDASDTVTNNQVAISLVELAYHGESPLERLMTIKDSCIKLKNETRLLTKEALTSYTMASQGLAVVSEFFNLDTVLPPMGNVLISNVPGPQHPLYMMGAKMEQCFPISVLPPGMSLNITLYSYNGLINVGLVSCRSALPDLADLADDVSKAFIELENEVLKSASVSVSEQIALLTMKNANSDIKQESLAVIEQILADTQNTINIETPPVKQQPKSSRVDTPPTDIISTDTEIKTVSASV</sequence>
<name>A0A090IDP2_9GAMM</name>
<dbReference type="InterPro" id="IPR009721">
    <property type="entry name" value="O-acyltransferase_WSD1_C"/>
</dbReference>
<dbReference type="GeneID" id="61297305"/>
<feature type="domain" description="O-acyltransferase WSD1 C-terminal" evidence="12">
    <location>
        <begin position="306"/>
        <end position="450"/>
    </location>
</feature>
<dbReference type="AlphaFoldDB" id="A0A090IDP2"/>
<evidence type="ECO:0000313" key="14">
    <source>
        <dbReference type="EMBL" id="SGZ11349.1"/>
    </source>
</evidence>
<evidence type="ECO:0000313" key="15">
    <source>
        <dbReference type="Proteomes" id="UP000182660"/>
    </source>
</evidence>
<evidence type="ECO:0000256" key="2">
    <source>
        <dbReference type="ARBA" id="ARBA00005189"/>
    </source>
</evidence>
<dbReference type="Proteomes" id="UP000182660">
    <property type="component" value="Unassembled WGS sequence"/>
</dbReference>
<organism evidence="14 16">
    <name type="scientific">Moritella viscosa</name>
    <dbReference type="NCBI Taxonomy" id="80854"/>
    <lineage>
        <taxon>Bacteria</taxon>
        <taxon>Pseudomonadati</taxon>
        <taxon>Pseudomonadota</taxon>
        <taxon>Gammaproteobacteria</taxon>
        <taxon>Alteromonadales</taxon>
        <taxon>Moritellaceae</taxon>
        <taxon>Moritella</taxon>
    </lineage>
</organism>
<evidence type="ECO:0000256" key="9">
    <source>
        <dbReference type="ARBA" id="ARBA00023315"/>
    </source>
</evidence>
<keyword evidence="9" id="KW-0012">Acyltransferase</keyword>